<proteinExistence type="predicted"/>
<dbReference type="EMBL" id="RWJN01000124">
    <property type="protein sequence ID" value="TCD66715.1"/>
    <property type="molecule type" value="Genomic_DNA"/>
</dbReference>
<organism evidence="2 3">
    <name type="scientific">Steccherinum ochraceum</name>
    <dbReference type="NCBI Taxonomy" id="92696"/>
    <lineage>
        <taxon>Eukaryota</taxon>
        <taxon>Fungi</taxon>
        <taxon>Dikarya</taxon>
        <taxon>Basidiomycota</taxon>
        <taxon>Agaricomycotina</taxon>
        <taxon>Agaricomycetes</taxon>
        <taxon>Polyporales</taxon>
        <taxon>Steccherinaceae</taxon>
        <taxon>Steccherinum</taxon>
    </lineage>
</organism>
<name>A0A4R0RL74_9APHY</name>
<evidence type="ECO:0000313" key="2">
    <source>
        <dbReference type="EMBL" id="TCD66715.1"/>
    </source>
</evidence>
<feature type="compositionally biased region" description="Polar residues" evidence="1">
    <location>
        <begin position="229"/>
        <end position="248"/>
    </location>
</feature>
<feature type="compositionally biased region" description="Basic and acidic residues" evidence="1">
    <location>
        <begin position="207"/>
        <end position="217"/>
    </location>
</feature>
<comment type="caution">
    <text evidence="2">The sequence shown here is derived from an EMBL/GenBank/DDBJ whole genome shotgun (WGS) entry which is preliminary data.</text>
</comment>
<reference evidence="2 3" key="1">
    <citation type="submission" date="2018-11" db="EMBL/GenBank/DDBJ databases">
        <title>Genome assembly of Steccherinum ochraceum LE-BIN_3174, the white-rot fungus of the Steccherinaceae family (The Residual Polyporoid clade, Polyporales, Basidiomycota).</title>
        <authorList>
            <person name="Fedorova T.V."/>
            <person name="Glazunova O.A."/>
            <person name="Landesman E.O."/>
            <person name="Moiseenko K.V."/>
            <person name="Psurtseva N.V."/>
            <person name="Savinova O.S."/>
            <person name="Shakhova N.V."/>
            <person name="Tyazhelova T.V."/>
            <person name="Vasina D.V."/>
        </authorList>
    </citation>
    <scope>NUCLEOTIDE SEQUENCE [LARGE SCALE GENOMIC DNA]</scope>
    <source>
        <strain evidence="2 3">LE-BIN_3174</strain>
    </source>
</reference>
<dbReference type="AlphaFoldDB" id="A0A4R0RL74"/>
<gene>
    <name evidence="2" type="ORF">EIP91_001008</name>
</gene>
<protein>
    <submittedName>
        <fullName evidence="2">Uncharacterized protein</fullName>
    </submittedName>
</protein>
<sequence length="278" mass="30210">MSESSDVDVLSHFSALDELIQLIYQGAHKFVILSAVDDNNWAIHVGLSNSEGRWWRGTWSEKDIRKFVGTQTSSIVLESFADRLAQTLIKGDLIIGDWSSERGADINLTLGPKAKTPIRVPLTELGPADAAAYATKVFVEIALQAQSRQSRLHHSGAGSTVDAEPARRELTPPPPTHPHKRKAAAEPIAGSSKSAKAKQKQEEEEDAKTQGKIRELEAQLAAQKRVNANIAQNSTDGLMSKAKTNVPSSARPAKGASLANPNKKARKYQALEFESDDE</sequence>
<dbReference type="Proteomes" id="UP000292702">
    <property type="component" value="Unassembled WGS sequence"/>
</dbReference>
<evidence type="ECO:0000256" key="1">
    <source>
        <dbReference type="SAM" id="MobiDB-lite"/>
    </source>
</evidence>
<accession>A0A4R0RL74</accession>
<keyword evidence="3" id="KW-1185">Reference proteome</keyword>
<feature type="region of interest" description="Disordered" evidence="1">
    <location>
        <begin position="148"/>
        <end position="278"/>
    </location>
</feature>
<dbReference type="OrthoDB" id="3164380at2759"/>
<evidence type="ECO:0000313" key="3">
    <source>
        <dbReference type="Proteomes" id="UP000292702"/>
    </source>
</evidence>